<keyword evidence="2" id="KW-1185">Reference proteome</keyword>
<organism evidence="1 2">
    <name type="scientific">Paenibacillus bovis</name>
    <dbReference type="NCBI Taxonomy" id="1616788"/>
    <lineage>
        <taxon>Bacteria</taxon>
        <taxon>Bacillati</taxon>
        <taxon>Bacillota</taxon>
        <taxon>Bacilli</taxon>
        <taxon>Bacillales</taxon>
        <taxon>Paenibacillaceae</taxon>
        <taxon>Paenibacillus</taxon>
    </lineage>
</organism>
<dbReference type="Proteomes" id="UP000078148">
    <property type="component" value="Chromosome"/>
</dbReference>
<sequence length="204" mass="23925">MPYSVYAILSGGGEIIVKCAHCQGPANIRYLPDQQEVVMRCSHCLYQTVHQPRYAYSAAAVCTHCERWFNQPLHNRQQFGQKKVHFPCPYCHTINRAEVRKQETGYWQMPEIHQGRDPYFGLELYFMDCYRGQPVWALNREHLSYLLDYISADLRENSMYFQIIRTASHPLPKYMKEAKNRDGIVRLLRKMQNKRSLSSSGKEG</sequence>
<evidence type="ECO:0000313" key="2">
    <source>
        <dbReference type="Proteomes" id="UP000078148"/>
    </source>
</evidence>
<reference evidence="1 2" key="2">
    <citation type="journal article" date="2016" name="Int. J. Syst. Evol. Microbiol.">
        <title>Paenibacillus bovis sp. nov., isolated from raw yak (Bos grunniens) milk.</title>
        <authorList>
            <person name="Gao C."/>
            <person name="Han J."/>
            <person name="Liu Z."/>
            <person name="Xu X."/>
            <person name="Hang F."/>
            <person name="Wu Z."/>
        </authorList>
    </citation>
    <scope>NUCLEOTIDE SEQUENCE [LARGE SCALE GENOMIC DNA]</scope>
    <source>
        <strain evidence="1 2">BD3526</strain>
    </source>
</reference>
<evidence type="ECO:0000313" key="1">
    <source>
        <dbReference type="EMBL" id="ANF98723.1"/>
    </source>
</evidence>
<reference evidence="2" key="1">
    <citation type="submission" date="2015-10" db="EMBL/GenBank/DDBJ databases">
        <title>Genome of Paenibacillus bovis sp. nov.</title>
        <authorList>
            <person name="Wu Z."/>
            <person name="Gao C."/>
            <person name="Liu Z."/>
            <person name="Zheng H."/>
        </authorList>
    </citation>
    <scope>NUCLEOTIDE SEQUENCE [LARGE SCALE GENOMIC DNA]</scope>
    <source>
        <strain evidence="2">BD3526</strain>
    </source>
</reference>
<dbReference type="EMBL" id="CP013023">
    <property type="protein sequence ID" value="ANF98723.1"/>
    <property type="molecule type" value="Genomic_DNA"/>
</dbReference>
<protein>
    <submittedName>
        <fullName evidence="1">Uncharacterized protein</fullName>
    </submittedName>
</protein>
<gene>
    <name evidence="1" type="ORF">AR543_08975</name>
</gene>
<accession>A0A172ZME8</accession>
<dbReference type="KEGG" id="pbv:AR543_08975"/>
<proteinExistence type="predicted"/>
<name>A0A172ZME8_9BACL</name>
<dbReference type="STRING" id="1616788.AR543_08975"/>
<dbReference type="AlphaFoldDB" id="A0A172ZME8"/>